<dbReference type="Gene3D" id="3.30.70.270">
    <property type="match status" value="2"/>
</dbReference>
<evidence type="ECO:0000259" key="1">
    <source>
        <dbReference type="Pfam" id="PF00078"/>
    </source>
</evidence>
<dbReference type="STRING" id="109895.A0A507E1F7"/>
<reference evidence="2 3" key="1">
    <citation type="journal article" date="2019" name="Sci. Rep.">
        <title>Comparative genomics of chytrid fungi reveal insights into the obligate biotrophic and pathogenic lifestyle of Synchytrium endobioticum.</title>
        <authorList>
            <person name="van de Vossenberg B.T.L.H."/>
            <person name="Warris S."/>
            <person name="Nguyen H.D.T."/>
            <person name="van Gent-Pelzer M.P.E."/>
            <person name="Joly D.L."/>
            <person name="van de Geest H.C."/>
            <person name="Bonants P.J.M."/>
            <person name="Smith D.S."/>
            <person name="Levesque C.A."/>
            <person name="van der Lee T.A.J."/>
        </authorList>
    </citation>
    <scope>NUCLEOTIDE SEQUENCE [LARGE SCALE GENOMIC DNA]</scope>
    <source>
        <strain evidence="2 3">CBS 809.83</strain>
    </source>
</reference>
<dbReference type="EMBL" id="QEAQ01000049">
    <property type="protein sequence ID" value="TPX57654.1"/>
    <property type="molecule type" value="Genomic_DNA"/>
</dbReference>
<sequence>MMKFHHAGQTLSQPLSQANQSPLASTISPWRPALNADGIYTAKQWKCLMKKGEITGVFELHLLDVIPAIKTQFVQTVDAKKRAILEQQIKRTGPLAALAADHLPCPSLEKYITTLFTKQSGMPPDWGEDNFTIRLKPGSKPVMQPFRLPVGPPVLFAPEKDSGLRCCIGYRALNKMIQKDATPVPKLSELCNRLVNMWIFTAIDIRDNVLGFGLTDAPATFQQLSNKLLGKKYNAYVISYLNDILIFSTNMNSHIQHVDKVLKTLTEHCLHIKASKYQMAVDKVKFCNL</sequence>
<protein>
    <recommendedName>
        <fullName evidence="1">Reverse transcriptase domain-containing protein</fullName>
    </recommendedName>
</protein>
<proteinExistence type="predicted"/>
<dbReference type="InterPro" id="IPR043502">
    <property type="entry name" value="DNA/RNA_pol_sf"/>
</dbReference>
<dbReference type="InterPro" id="IPR043128">
    <property type="entry name" value="Rev_trsase/Diguanyl_cyclase"/>
</dbReference>
<dbReference type="Proteomes" id="UP000318582">
    <property type="component" value="Unassembled WGS sequence"/>
</dbReference>
<dbReference type="CDD" id="cd01647">
    <property type="entry name" value="RT_LTR"/>
    <property type="match status" value="1"/>
</dbReference>
<dbReference type="PANTHER" id="PTHR24559">
    <property type="entry name" value="TRANSPOSON TY3-I GAG-POL POLYPROTEIN"/>
    <property type="match status" value="1"/>
</dbReference>
<dbReference type="Gene3D" id="3.10.10.10">
    <property type="entry name" value="HIV Type 1 Reverse Transcriptase, subunit A, domain 1"/>
    <property type="match status" value="1"/>
</dbReference>
<name>A0A507E1F7_9FUNG</name>
<feature type="domain" description="Reverse transcriptase" evidence="1">
    <location>
        <begin position="208"/>
        <end position="286"/>
    </location>
</feature>
<keyword evidence="3" id="KW-1185">Reference proteome</keyword>
<organism evidence="2 3">
    <name type="scientific">Powellomyces hirtus</name>
    <dbReference type="NCBI Taxonomy" id="109895"/>
    <lineage>
        <taxon>Eukaryota</taxon>
        <taxon>Fungi</taxon>
        <taxon>Fungi incertae sedis</taxon>
        <taxon>Chytridiomycota</taxon>
        <taxon>Chytridiomycota incertae sedis</taxon>
        <taxon>Chytridiomycetes</taxon>
        <taxon>Spizellomycetales</taxon>
        <taxon>Powellomycetaceae</taxon>
        <taxon>Powellomyces</taxon>
    </lineage>
</organism>
<dbReference type="AlphaFoldDB" id="A0A507E1F7"/>
<comment type="caution">
    <text evidence="2">The sequence shown here is derived from an EMBL/GenBank/DDBJ whole genome shotgun (WGS) entry which is preliminary data.</text>
</comment>
<gene>
    <name evidence="2" type="ORF">PhCBS80983_g03709</name>
</gene>
<accession>A0A507E1F7</accession>
<dbReference type="Pfam" id="PF00078">
    <property type="entry name" value="RVT_1"/>
    <property type="match status" value="1"/>
</dbReference>
<dbReference type="InterPro" id="IPR000477">
    <property type="entry name" value="RT_dom"/>
</dbReference>
<dbReference type="FunFam" id="3.30.70.270:FF:000003">
    <property type="entry name" value="Transposon Ty3-G Gag-Pol polyprotein"/>
    <property type="match status" value="1"/>
</dbReference>
<evidence type="ECO:0000313" key="3">
    <source>
        <dbReference type="Proteomes" id="UP000318582"/>
    </source>
</evidence>
<dbReference type="SUPFAM" id="SSF56672">
    <property type="entry name" value="DNA/RNA polymerases"/>
    <property type="match status" value="1"/>
</dbReference>
<dbReference type="PANTHER" id="PTHR24559:SF444">
    <property type="entry name" value="REVERSE TRANSCRIPTASE DOMAIN-CONTAINING PROTEIN"/>
    <property type="match status" value="1"/>
</dbReference>
<evidence type="ECO:0000313" key="2">
    <source>
        <dbReference type="EMBL" id="TPX57654.1"/>
    </source>
</evidence>
<dbReference type="InterPro" id="IPR053134">
    <property type="entry name" value="RNA-dir_DNA_polymerase"/>
</dbReference>